<dbReference type="RefSeq" id="WP_007554770.1">
    <property type="nucleotide sequence ID" value="NZ_AENT01000024.1"/>
</dbReference>
<dbReference type="Proteomes" id="UP000004594">
    <property type="component" value="Unassembled WGS sequence"/>
</dbReference>
<organism evidence="1 2">
    <name type="scientific">Dialister micraerophilus UPII 345-E</name>
    <dbReference type="NCBI Taxonomy" id="910314"/>
    <lineage>
        <taxon>Bacteria</taxon>
        <taxon>Bacillati</taxon>
        <taxon>Bacillota</taxon>
        <taxon>Negativicutes</taxon>
        <taxon>Veillonellales</taxon>
        <taxon>Veillonellaceae</taxon>
        <taxon>Dialister</taxon>
    </lineage>
</organism>
<evidence type="ECO:0000313" key="1">
    <source>
        <dbReference type="EMBL" id="EFR42500.1"/>
    </source>
</evidence>
<dbReference type="EMBL" id="AENT01000024">
    <property type="protein sequence ID" value="EFR42500.1"/>
    <property type="molecule type" value="Genomic_DNA"/>
</dbReference>
<protein>
    <recommendedName>
        <fullName evidence="3">DUF1850 domain-containing protein</fullName>
    </recommendedName>
</protein>
<accession>E4L9A9</accession>
<sequence length="170" mass="19405">MSVNMESFRRISKSKKTIAIICLIILAIAAYFLNQKYIVGKSEKGILFVKRAYAGMPLVLEYRHSVQRTMIYENLEIDGNVSGLVLKSTKYQSYGAGLPFLQTDGHFRKEKDWFVLDSINRKYPVLSIRNGVTNEEKVHVGNSVYNLKDEMPIGTKLDICVVPLYKVCFL</sequence>
<evidence type="ECO:0000313" key="2">
    <source>
        <dbReference type="Proteomes" id="UP000004594"/>
    </source>
</evidence>
<dbReference type="Pfam" id="PF08905">
    <property type="entry name" value="DUF1850"/>
    <property type="match status" value="1"/>
</dbReference>
<proteinExistence type="predicted"/>
<reference evidence="1 2" key="1">
    <citation type="submission" date="2010-11" db="EMBL/GenBank/DDBJ databases">
        <authorList>
            <person name="Durkin A.S."/>
            <person name="Madupu R."/>
            <person name="Torralba M."/>
            <person name="Gillis M."/>
            <person name="Methe B."/>
            <person name="Sutton G."/>
            <person name="Nelson K.E."/>
        </authorList>
    </citation>
    <scope>NUCLEOTIDE SEQUENCE [LARGE SCALE GENOMIC DNA]</scope>
    <source>
        <strain evidence="1 2">UPII 345-E</strain>
    </source>
</reference>
<evidence type="ECO:0008006" key="3">
    <source>
        <dbReference type="Google" id="ProtNLM"/>
    </source>
</evidence>
<dbReference type="AlphaFoldDB" id="E4L9A9"/>
<gene>
    <name evidence="1" type="ORF">HMPREF9220_0332</name>
</gene>
<dbReference type="InterPro" id="IPR015001">
    <property type="entry name" value="DUF1850"/>
</dbReference>
<comment type="caution">
    <text evidence="1">The sequence shown here is derived from an EMBL/GenBank/DDBJ whole genome shotgun (WGS) entry which is preliminary data.</text>
</comment>
<dbReference type="eggNOG" id="COG4729">
    <property type="taxonomic scope" value="Bacteria"/>
</dbReference>
<name>E4L9A9_9FIRM</name>